<evidence type="ECO:0000259" key="2">
    <source>
        <dbReference type="Pfam" id="PF20167"/>
    </source>
</evidence>
<feature type="region of interest" description="Disordered" evidence="1">
    <location>
        <begin position="206"/>
        <end position="235"/>
    </location>
</feature>
<dbReference type="AlphaFoldDB" id="M1DN20"/>
<dbReference type="Gramene" id="PGSC0003DMT400091627">
    <property type="protein sequence ID" value="PGSC0003DMT400091627"/>
    <property type="gene ID" value="PGSC0003DMG400041198"/>
</dbReference>
<feature type="domain" description="Putative plant transposon protein" evidence="2">
    <location>
        <begin position="46"/>
        <end position="168"/>
    </location>
</feature>
<dbReference type="InterPro" id="IPR046796">
    <property type="entry name" value="Transposase_32_dom"/>
</dbReference>
<sequence length="309" mass="34671">MAGPNEENLTFVRFPDIVSRERHHDNINIGFYCERGFLLLKLEEKAHAFYARLMEFEWTPLTEAPPNAHFTWGVYIPLNATAINEALKLPKVLNVEYEAKLWEMDLGWLRNTLIKPVRRDQVYWSTTDGITSSDWSPDAKRWLHLVTRRIRPSGNRTDVTFPLALVVAKKAFFLPGLITALCKPAGVPLLDTNELLPTDPPLHRLLIRSGSTSRSKRRRTGRASSSKAVVDSNDEAPLSGAQVKEDLAAVRKRLGSDFTPIPSNTALEVEMLSMSYAKSGGRLLDYEDDEDSYGKRVGSTYGGSVACCF</sequence>
<dbReference type="Pfam" id="PF20167">
    <property type="entry name" value="Transposase_32"/>
    <property type="match status" value="1"/>
</dbReference>
<accession>M1DN20</accession>
<organism evidence="3 4">
    <name type="scientific">Solanum tuberosum</name>
    <name type="common">Potato</name>
    <dbReference type="NCBI Taxonomy" id="4113"/>
    <lineage>
        <taxon>Eukaryota</taxon>
        <taxon>Viridiplantae</taxon>
        <taxon>Streptophyta</taxon>
        <taxon>Embryophyta</taxon>
        <taxon>Tracheophyta</taxon>
        <taxon>Spermatophyta</taxon>
        <taxon>Magnoliopsida</taxon>
        <taxon>eudicotyledons</taxon>
        <taxon>Gunneridae</taxon>
        <taxon>Pentapetalae</taxon>
        <taxon>asterids</taxon>
        <taxon>lamiids</taxon>
        <taxon>Solanales</taxon>
        <taxon>Solanaceae</taxon>
        <taxon>Solanoideae</taxon>
        <taxon>Solaneae</taxon>
        <taxon>Solanum</taxon>
    </lineage>
</organism>
<dbReference type="EnsemblPlants" id="PGSC0003DMT400091627">
    <property type="protein sequence ID" value="PGSC0003DMT400091627"/>
    <property type="gene ID" value="PGSC0003DMG400041198"/>
</dbReference>
<evidence type="ECO:0000313" key="4">
    <source>
        <dbReference type="Proteomes" id="UP000011115"/>
    </source>
</evidence>
<reference evidence="3" key="2">
    <citation type="submission" date="2015-06" db="UniProtKB">
        <authorList>
            <consortium name="EnsemblPlants"/>
        </authorList>
    </citation>
    <scope>IDENTIFICATION</scope>
    <source>
        <strain evidence="3">DM1-3 516 R44</strain>
    </source>
</reference>
<dbReference type="eggNOG" id="ENOG502R82Y">
    <property type="taxonomic scope" value="Eukaryota"/>
</dbReference>
<dbReference type="HOGENOM" id="CLU_055921_0_1_1"/>
<keyword evidence="4" id="KW-1185">Reference proteome</keyword>
<evidence type="ECO:0000256" key="1">
    <source>
        <dbReference type="SAM" id="MobiDB-lite"/>
    </source>
</evidence>
<proteinExistence type="predicted"/>
<name>M1DN20_SOLTU</name>
<dbReference type="PaxDb" id="4113-PGSC0003DMT400091627"/>
<dbReference type="InParanoid" id="M1DN20"/>
<evidence type="ECO:0000313" key="3">
    <source>
        <dbReference type="EnsemblPlants" id="PGSC0003DMT400091627"/>
    </source>
</evidence>
<protein>
    <recommendedName>
        <fullName evidence="2">Putative plant transposon protein domain-containing protein</fullName>
    </recommendedName>
</protein>
<reference evidence="4" key="1">
    <citation type="journal article" date="2011" name="Nature">
        <title>Genome sequence and analysis of the tuber crop potato.</title>
        <authorList>
            <consortium name="The Potato Genome Sequencing Consortium"/>
        </authorList>
    </citation>
    <scope>NUCLEOTIDE SEQUENCE [LARGE SCALE GENOMIC DNA]</scope>
    <source>
        <strain evidence="4">cv. DM1-3 516 R44</strain>
    </source>
</reference>
<dbReference type="Proteomes" id="UP000011115">
    <property type="component" value="Unassembled WGS sequence"/>
</dbReference>